<dbReference type="EMBL" id="FXTH01000031">
    <property type="protein sequence ID" value="SMO94376.1"/>
    <property type="molecule type" value="Genomic_DNA"/>
</dbReference>
<organism evidence="2 3">
    <name type="scientific">Fodinibius sediminis</name>
    <dbReference type="NCBI Taxonomy" id="1214077"/>
    <lineage>
        <taxon>Bacteria</taxon>
        <taxon>Pseudomonadati</taxon>
        <taxon>Balneolota</taxon>
        <taxon>Balneolia</taxon>
        <taxon>Balneolales</taxon>
        <taxon>Balneolaceae</taxon>
        <taxon>Fodinibius</taxon>
    </lineage>
</organism>
<gene>
    <name evidence="2" type="ORF">SAMN06265218_13112</name>
</gene>
<name>A0A521FDW9_9BACT</name>
<dbReference type="PANTHER" id="PTHR13696:SF96">
    <property type="entry name" value="COBQ_COBB_MIND_PARA NUCLEOTIDE BINDING DOMAIN-CONTAINING PROTEIN"/>
    <property type="match status" value="1"/>
</dbReference>
<accession>A0A521FDW9</accession>
<evidence type="ECO:0000313" key="3">
    <source>
        <dbReference type="Proteomes" id="UP000317593"/>
    </source>
</evidence>
<dbReference type="PIRSF" id="PIRSF009320">
    <property type="entry name" value="Nuc_binding_HP_1000"/>
    <property type="match status" value="1"/>
</dbReference>
<dbReference type="Proteomes" id="UP000317593">
    <property type="component" value="Unassembled WGS sequence"/>
</dbReference>
<protein>
    <submittedName>
        <fullName evidence="2">Chromosome partitioning protein</fullName>
    </submittedName>
</protein>
<dbReference type="OrthoDB" id="69313at2"/>
<dbReference type="InterPro" id="IPR050678">
    <property type="entry name" value="DNA_Partitioning_ATPase"/>
</dbReference>
<keyword evidence="3" id="KW-1185">Reference proteome</keyword>
<dbReference type="CDD" id="cd02042">
    <property type="entry name" value="ParAB_family"/>
    <property type="match status" value="1"/>
</dbReference>
<feature type="domain" description="CobQ/CobB/MinD/ParA nucleotide binding" evidence="1">
    <location>
        <begin position="5"/>
        <end position="189"/>
    </location>
</feature>
<reference evidence="2 3" key="1">
    <citation type="submission" date="2017-05" db="EMBL/GenBank/DDBJ databases">
        <authorList>
            <person name="Varghese N."/>
            <person name="Submissions S."/>
        </authorList>
    </citation>
    <scope>NUCLEOTIDE SEQUENCE [LARGE SCALE GENOMIC DNA]</scope>
    <source>
        <strain evidence="2 3">DSM 21194</strain>
    </source>
</reference>
<dbReference type="InterPro" id="IPR027417">
    <property type="entry name" value="P-loop_NTPase"/>
</dbReference>
<dbReference type="InterPro" id="IPR002586">
    <property type="entry name" value="CobQ/CobB/MinD/ParA_Nub-bd_dom"/>
</dbReference>
<evidence type="ECO:0000313" key="2">
    <source>
        <dbReference type="EMBL" id="SMO94376.1"/>
    </source>
</evidence>
<dbReference type="Pfam" id="PF01656">
    <property type="entry name" value="CbiA"/>
    <property type="match status" value="1"/>
</dbReference>
<dbReference type="AlphaFoldDB" id="A0A521FDW9"/>
<sequence length="219" mass="24402">MIVLVGGKKGGTGKSTISTNLAALRVEKAGHKNLLLIDTDSQGSTADWAYYRKESGKDGIECIQLFEKRIVTEIDSKAKRYEDIIIDAGGRDSKELRYSMTVADVMLVPVGASQYDLNTIVDIDELLEQIRTINPDLTCYVVINNFPNHAKLTEGAEGIEFLKQFDNVIPIEFIIHHRISFNRTAKEGLGVNELTNNGTIADPKALDEITKLYEVIYHE</sequence>
<dbReference type="SUPFAM" id="SSF52540">
    <property type="entry name" value="P-loop containing nucleoside triphosphate hydrolases"/>
    <property type="match status" value="1"/>
</dbReference>
<dbReference type="PANTHER" id="PTHR13696">
    <property type="entry name" value="P-LOOP CONTAINING NUCLEOSIDE TRIPHOSPHATE HYDROLASE"/>
    <property type="match status" value="1"/>
</dbReference>
<evidence type="ECO:0000259" key="1">
    <source>
        <dbReference type="Pfam" id="PF01656"/>
    </source>
</evidence>
<dbReference type="Gene3D" id="3.40.50.300">
    <property type="entry name" value="P-loop containing nucleotide triphosphate hydrolases"/>
    <property type="match status" value="1"/>
</dbReference>
<proteinExistence type="predicted"/>
<dbReference type="RefSeq" id="WP_142716095.1">
    <property type="nucleotide sequence ID" value="NZ_FXTH01000031.1"/>
</dbReference>